<dbReference type="AlphaFoldDB" id="A0A074TBJ6"/>
<proteinExistence type="predicted"/>
<evidence type="ECO:0000313" key="2">
    <source>
        <dbReference type="Proteomes" id="UP000027725"/>
    </source>
</evidence>
<dbReference type="OrthoDB" id="7684392at2"/>
<reference evidence="1 2" key="1">
    <citation type="submission" date="2014-03" db="EMBL/GenBank/DDBJ databases">
        <title>The draft genome sequence of Thioclava dalianensis DLFJ1-1.</title>
        <authorList>
            <person name="Lai Q."/>
            <person name="Shao Z."/>
        </authorList>
    </citation>
    <scope>NUCLEOTIDE SEQUENCE [LARGE SCALE GENOMIC DNA]</scope>
    <source>
        <strain evidence="1 2">DLFJ1-1</strain>
    </source>
</reference>
<dbReference type="eggNOG" id="ENOG502Z7YS">
    <property type="taxonomic scope" value="Bacteria"/>
</dbReference>
<dbReference type="Proteomes" id="UP000027725">
    <property type="component" value="Unassembled WGS sequence"/>
</dbReference>
<dbReference type="RefSeq" id="WP_038067343.1">
    <property type="nucleotide sequence ID" value="NZ_FOVB01000001.1"/>
</dbReference>
<name>A0A074TBJ6_9RHOB</name>
<evidence type="ECO:0000313" key="1">
    <source>
        <dbReference type="EMBL" id="KEP69084.1"/>
    </source>
</evidence>
<dbReference type="EMBL" id="JHEH01000018">
    <property type="protein sequence ID" value="KEP69084.1"/>
    <property type="molecule type" value="Genomic_DNA"/>
</dbReference>
<gene>
    <name evidence="1" type="ORF">DL1_05695</name>
</gene>
<keyword evidence="2" id="KW-1185">Reference proteome</keyword>
<comment type="caution">
    <text evidence="1">The sequence shown here is derived from an EMBL/GenBank/DDBJ whole genome shotgun (WGS) entry which is preliminary data.</text>
</comment>
<accession>A0A074TBJ6</accession>
<sequence length="334" mass="37731">MPAKRAQSQPYNIFCIAQAGRLEYEAIPFVLSFRQANPDFAGRLFVAEPQPGPLWSGETRISAPVRAILEAAGAEILPFESKAFGESYPYGNKIEALSALPAGTPFVFFDTDTIFTAPLSKVAFDFDRPSASMRRSGTWPEPPLYGPGYGDIWKSLYDKFGLEGFEDTLDLSQPDEYWRRYMYFNAGWFFGPDPVEFGQRFLRYARAILDDPPDELACQSFDPWLDQIALPLVIHSFGGGRPGPELDDLDGAVSCHYRALPLMYAREDSAVLDTIETVVAPNPIKKVLKTYEPAKKLIFQRKGRKLRAHFDEGGLPRTEKMLRNQIKRKGLWLR</sequence>
<dbReference type="STRING" id="1185766.SAMN05216224_101561"/>
<organism evidence="1 2">
    <name type="scientific">Thioclava dalianensis</name>
    <dbReference type="NCBI Taxonomy" id="1185766"/>
    <lineage>
        <taxon>Bacteria</taxon>
        <taxon>Pseudomonadati</taxon>
        <taxon>Pseudomonadota</taxon>
        <taxon>Alphaproteobacteria</taxon>
        <taxon>Rhodobacterales</taxon>
        <taxon>Paracoccaceae</taxon>
        <taxon>Thioclava</taxon>
    </lineage>
</organism>
<protein>
    <submittedName>
        <fullName evidence="1">Uncharacterized protein</fullName>
    </submittedName>
</protein>